<feature type="region of interest" description="Disordered" evidence="1">
    <location>
        <begin position="481"/>
        <end position="501"/>
    </location>
</feature>
<protein>
    <submittedName>
        <fullName evidence="3">HIR complex subunit</fullName>
    </submittedName>
</protein>
<organism evidence="3 4">
    <name type="scientific">Perkinsus olseni</name>
    <name type="common">Perkinsus atlanticus</name>
    <dbReference type="NCBI Taxonomy" id="32597"/>
    <lineage>
        <taxon>Eukaryota</taxon>
        <taxon>Sar</taxon>
        <taxon>Alveolata</taxon>
        <taxon>Perkinsozoa</taxon>
        <taxon>Perkinsea</taxon>
        <taxon>Perkinsida</taxon>
        <taxon>Perkinsidae</taxon>
        <taxon>Perkinsus</taxon>
    </lineage>
</organism>
<dbReference type="Gene3D" id="3.30.479.30">
    <property type="entry name" value="Band 7 domain"/>
    <property type="match status" value="1"/>
</dbReference>
<comment type="caution">
    <text evidence="3">The sequence shown here is derived from an EMBL/GenBank/DDBJ whole genome shotgun (WGS) entry which is preliminary data.</text>
</comment>
<dbReference type="CDD" id="cd03407">
    <property type="entry name" value="SPFH_like_u4"/>
    <property type="match status" value="1"/>
</dbReference>
<evidence type="ECO:0000313" key="4">
    <source>
        <dbReference type="Proteomes" id="UP000574390"/>
    </source>
</evidence>
<feature type="domain" description="Band 7" evidence="2">
    <location>
        <begin position="2"/>
        <end position="178"/>
    </location>
</feature>
<reference evidence="3 4" key="1">
    <citation type="submission" date="2020-04" db="EMBL/GenBank/DDBJ databases">
        <title>Perkinsus olseni comparative genomics.</title>
        <authorList>
            <person name="Bogema D.R."/>
        </authorList>
    </citation>
    <scope>NUCLEOTIDE SEQUENCE [LARGE SCALE GENOMIC DNA]</scope>
    <source>
        <strain evidence="3">ATCC PRA-205</strain>
    </source>
</reference>
<name>A0A7J6TID8_PEROL</name>
<accession>A0A7J6TID8</accession>
<gene>
    <name evidence="3" type="primary">HIR1_7</name>
    <name evidence="3" type="ORF">FOZ62_025402</name>
</gene>
<dbReference type="Pfam" id="PF01145">
    <property type="entry name" value="Band_7"/>
    <property type="match status" value="1"/>
</dbReference>
<dbReference type="AlphaFoldDB" id="A0A7J6TID8"/>
<proteinExistence type="predicted"/>
<evidence type="ECO:0000313" key="3">
    <source>
        <dbReference type="EMBL" id="KAF4745064.1"/>
    </source>
</evidence>
<dbReference type="InterPro" id="IPR026939">
    <property type="entry name" value="ZNF706/At2g23090_sf"/>
</dbReference>
<dbReference type="PANTHER" id="PTHR43327:SF10">
    <property type="entry name" value="STOMATIN-LIKE PROTEIN 2, MITOCHONDRIAL"/>
    <property type="match status" value="1"/>
</dbReference>
<evidence type="ECO:0000256" key="1">
    <source>
        <dbReference type="SAM" id="MobiDB-lite"/>
    </source>
</evidence>
<dbReference type="SMART" id="SM00244">
    <property type="entry name" value="PHB"/>
    <property type="match status" value="1"/>
</dbReference>
<dbReference type="PANTHER" id="PTHR43327">
    <property type="entry name" value="STOMATIN-LIKE PROTEIN 2, MITOCHONDRIAL"/>
    <property type="match status" value="1"/>
</dbReference>
<dbReference type="Gene3D" id="4.10.1050.10">
    <property type="entry name" value="At2g23090-like"/>
    <property type="match status" value="1"/>
</dbReference>
<dbReference type="InterPro" id="IPR036013">
    <property type="entry name" value="Band_7/SPFH_dom_sf"/>
</dbReference>
<evidence type="ECO:0000259" key="2">
    <source>
        <dbReference type="SMART" id="SM00244"/>
    </source>
</evidence>
<dbReference type="SUPFAM" id="SSF118359">
    <property type="entry name" value="Expressed protein At2g23090/F21P24.15"/>
    <property type="match status" value="1"/>
</dbReference>
<dbReference type="SUPFAM" id="SSF117892">
    <property type="entry name" value="Band 7/SPFH domain"/>
    <property type="match status" value="1"/>
</dbReference>
<dbReference type="InterPro" id="IPR001107">
    <property type="entry name" value="Band_7"/>
</dbReference>
<dbReference type="Proteomes" id="UP000574390">
    <property type="component" value="Unassembled WGS sequence"/>
</dbReference>
<sequence>MGCVQFVAEDEIVIVERFGKFDRIALPGCLCLPVPCICTTAGSVSLRVRQLNVHVETKTKDNVFVTLVVAVMYEALHDRVYEAFYKLTDPGTQINSYVFDAVRASVPLLSLDELFEEKIRIAHQVKEQLRNLMDDFGFRIQEALVVDIEPDNKAIRNGIIVYPPNHDDQVKAAMNEINANRRLRIASQEKAEADKIVTVKKAEAEAESKFLQGEGIARQRRAIVDGLRGSVSEFSSRVEGVGAKDVLELVLITQYFDTLKDVGTSSESSTLFLPHNPGSLAELSCLMAATIDSRLRFLRERNNGGLRGAIHEGAFLTPGRSGSRGPYTGTSGRVSMPQLLMLSTTDASAALNKSPSSGTVGRVSAHCPPAGYSASLGNSLPHVAYRTLGPIHDAGAIPQRLLKPPTDLTHITERQLSLARRFEDRQRRASSDGWTSAPAAAGEFRPSRRVHETYLGVFLGGKKIYILAHYRVMARGQQKAESQRKNALKKAKDGHKGSQLAGQKAALKMTCPQCKLQMTNYKVLTQHFESKHPKETCPPESSFAA</sequence>
<dbReference type="InterPro" id="IPR050710">
    <property type="entry name" value="Band7/mec-2_domain"/>
</dbReference>
<dbReference type="EMBL" id="JABANM010006977">
    <property type="protein sequence ID" value="KAF4745064.1"/>
    <property type="molecule type" value="Genomic_DNA"/>
</dbReference>